<evidence type="ECO:0000256" key="1">
    <source>
        <dbReference type="SAM" id="MobiDB-lite"/>
    </source>
</evidence>
<dbReference type="InterPro" id="IPR036890">
    <property type="entry name" value="HATPase_C_sf"/>
</dbReference>
<reference evidence="2" key="1">
    <citation type="journal article" date="2020" name="Stud. Mycol.">
        <title>101 Dothideomycetes genomes: a test case for predicting lifestyles and emergence of pathogens.</title>
        <authorList>
            <person name="Haridas S."/>
            <person name="Albert R."/>
            <person name="Binder M."/>
            <person name="Bloem J."/>
            <person name="Labutti K."/>
            <person name="Salamov A."/>
            <person name="Andreopoulos B."/>
            <person name="Baker S."/>
            <person name="Barry K."/>
            <person name="Bills G."/>
            <person name="Bluhm B."/>
            <person name="Cannon C."/>
            <person name="Castanera R."/>
            <person name="Culley D."/>
            <person name="Daum C."/>
            <person name="Ezra D."/>
            <person name="Gonzalez J."/>
            <person name="Henrissat B."/>
            <person name="Kuo A."/>
            <person name="Liang C."/>
            <person name="Lipzen A."/>
            <person name="Lutzoni F."/>
            <person name="Magnuson J."/>
            <person name="Mondo S."/>
            <person name="Nolan M."/>
            <person name="Ohm R."/>
            <person name="Pangilinan J."/>
            <person name="Park H.-J."/>
            <person name="Ramirez L."/>
            <person name="Alfaro M."/>
            <person name="Sun H."/>
            <person name="Tritt A."/>
            <person name="Yoshinaga Y."/>
            <person name="Zwiers L.-H."/>
            <person name="Turgeon B."/>
            <person name="Goodwin S."/>
            <person name="Spatafora J."/>
            <person name="Crous P."/>
            <person name="Grigoriev I."/>
        </authorList>
    </citation>
    <scope>NUCLEOTIDE SEQUENCE</scope>
    <source>
        <strain evidence="2">CBS 119687</strain>
    </source>
</reference>
<evidence type="ECO:0000313" key="2">
    <source>
        <dbReference type="EMBL" id="KAF2123507.1"/>
    </source>
</evidence>
<dbReference type="InterPro" id="IPR052957">
    <property type="entry name" value="Auxin_embryo_med"/>
</dbReference>
<proteinExistence type="predicted"/>
<evidence type="ECO:0000313" key="3">
    <source>
        <dbReference type="Proteomes" id="UP000799771"/>
    </source>
</evidence>
<name>A0A6A5ZXK6_9PLEO</name>
<protein>
    <submittedName>
        <fullName evidence="2">Uncharacterized protein</fullName>
    </submittedName>
</protein>
<keyword evidence="3" id="KW-1185">Reference proteome</keyword>
<dbReference type="PANTHER" id="PTHR32387">
    <property type="entry name" value="WU:FJ29H11"/>
    <property type="match status" value="1"/>
</dbReference>
<feature type="region of interest" description="Disordered" evidence="1">
    <location>
        <begin position="1"/>
        <end position="47"/>
    </location>
</feature>
<sequence>MTSKHPREVTEELARREGTFTDEFMRKAEEEAENGRKGMLQATESGEEIREDLREAVEIYVSIECNEKGFSRTNIEAICRRGQSTKAPGQGYTGEKGIGFKSIFKFANRTHIRSGPYYLELDHRRDLSMFTPQWDEDFFEKHEKKYQTTIILERICNESKDSSSAFKIDVDAVDPVLILFLRRIVRLHLTLYKSRTDHKPVISKRFRHVDWTPDSGIESLKDEDTNRMRRFY</sequence>
<gene>
    <name evidence="2" type="ORF">P153DRAFT_361929</name>
</gene>
<organism evidence="2 3">
    <name type="scientific">Dothidotthia symphoricarpi CBS 119687</name>
    <dbReference type="NCBI Taxonomy" id="1392245"/>
    <lineage>
        <taxon>Eukaryota</taxon>
        <taxon>Fungi</taxon>
        <taxon>Dikarya</taxon>
        <taxon>Ascomycota</taxon>
        <taxon>Pezizomycotina</taxon>
        <taxon>Dothideomycetes</taxon>
        <taxon>Pleosporomycetidae</taxon>
        <taxon>Pleosporales</taxon>
        <taxon>Dothidotthiaceae</taxon>
        <taxon>Dothidotthia</taxon>
    </lineage>
</organism>
<dbReference type="RefSeq" id="XP_033517901.1">
    <property type="nucleotide sequence ID" value="XM_033667045.1"/>
</dbReference>
<dbReference type="GeneID" id="54407477"/>
<dbReference type="Gene3D" id="3.30.565.10">
    <property type="entry name" value="Histidine kinase-like ATPase, C-terminal domain"/>
    <property type="match status" value="1"/>
</dbReference>
<dbReference type="SUPFAM" id="SSF55874">
    <property type="entry name" value="ATPase domain of HSP90 chaperone/DNA topoisomerase II/histidine kinase"/>
    <property type="match status" value="1"/>
</dbReference>
<feature type="compositionally biased region" description="Basic and acidic residues" evidence="1">
    <location>
        <begin position="1"/>
        <end position="36"/>
    </location>
</feature>
<dbReference type="Proteomes" id="UP000799771">
    <property type="component" value="Unassembled WGS sequence"/>
</dbReference>
<dbReference type="EMBL" id="ML977526">
    <property type="protein sequence ID" value="KAF2123507.1"/>
    <property type="molecule type" value="Genomic_DNA"/>
</dbReference>
<accession>A0A6A5ZXK6</accession>
<dbReference type="OrthoDB" id="1262810at2759"/>
<dbReference type="AlphaFoldDB" id="A0A6A5ZXK6"/>
<dbReference type="PANTHER" id="PTHR32387:SF0">
    <property type="entry name" value="PROTEIN NO VEIN"/>
    <property type="match status" value="1"/>
</dbReference>